<feature type="transmembrane region" description="Helical" evidence="23">
    <location>
        <begin position="327"/>
        <end position="352"/>
    </location>
</feature>
<dbReference type="AlphaFoldDB" id="A0A2N3MYN7"/>
<dbReference type="Gene3D" id="1.20.1110.10">
    <property type="entry name" value="Calcium-transporting ATPase, transmembrane domain"/>
    <property type="match status" value="2"/>
</dbReference>
<evidence type="ECO:0000256" key="14">
    <source>
        <dbReference type="ARBA" id="ARBA00023053"/>
    </source>
</evidence>
<comment type="subcellular location">
    <subcellularLocation>
        <location evidence="2">Cell membrane</location>
        <topology evidence="2">Multi-pass membrane protein</topology>
    </subcellularLocation>
</comment>
<dbReference type="SUPFAM" id="SSF56784">
    <property type="entry name" value="HAD-like"/>
    <property type="match status" value="1"/>
</dbReference>
<dbReference type="SUPFAM" id="SSF81660">
    <property type="entry name" value="Metal cation-transporting ATPase, ATP-binding domain N"/>
    <property type="match status" value="1"/>
</dbReference>
<evidence type="ECO:0000256" key="22">
    <source>
        <dbReference type="SAM" id="MobiDB-lite"/>
    </source>
</evidence>
<dbReference type="InParanoid" id="A0A2N3MYN7"/>
<dbReference type="Pfam" id="PF13246">
    <property type="entry name" value="Cation_ATPase"/>
    <property type="match status" value="1"/>
</dbReference>
<evidence type="ECO:0000256" key="18">
    <source>
        <dbReference type="ARBA" id="ARBA00035017"/>
    </source>
</evidence>
<dbReference type="GO" id="GO:0016887">
    <property type="term" value="F:ATP hydrolysis activity"/>
    <property type="evidence" value="ECO:0007669"/>
    <property type="project" value="InterPro"/>
</dbReference>
<evidence type="ECO:0000256" key="19">
    <source>
        <dbReference type="ARBA" id="ARBA00035029"/>
    </source>
</evidence>
<feature type="compositionally biased region" description="Polar residues" evidence="22">
    <location>
        <begin position="11"/>
        <end position="20"/>
    </location>
</feature>
<feature type="region of interest" description="Disordered" evidence="22">
    <location>
        <begin position="1"/>
        <end position="25"/>
    </location>
</feature>
<dbReference type="Pfam" id="PF00689">
    <property type="entry name" value="Cation_ATPase_C"/>
    <property type="match status" value="1"/>
</dbReference>
<evidence type="ECO:0000256" key="8">
    <source>
        <dbReference type="ARBA" id="ARBA00022741"/>
    </source>
</evidence>
<evidence type="ECO:0000256" key="2">
    <source>
        <dbReference type="ARBA" id="ARBA00004651"/>
    </source>
</evidence>
<comment type="catalytic activity">
    <reaction evidence="20">
        <text>K(+)(in) + ATP + H2O = K(+)(out) + ADP + phosphate + H(+)</text>
        <dbReference type="Rhea" id="RHEA:75815"/>
        <dbReference type="ChEBI" id="CHEBI:15377"/>
        <dbReference type="ChEBI" id="CHEBI:15378"/>
        <dbReference type="ChEBI" id="CHEBI:29103"/>
        <dbReference type="ChEBI" id="CHEBI:30616"/>
        <dbReference type="ChEBI" id="CHEBI:43474"/>
        <dbReference type="ChEBI" id="CHEBI:456216"/>
    </reaction>
</comment>
<gene>
    <name evidence="25" type="ORF">jhhlp_008666</name>
</gene>
<feature type="transmembrane region" description="Helical" evidence="23">
    <location>
        <begin position="102"/>
        <end position="121"/>
    </location>
</feature>
<sequence length="1071" mass="117844">MAKKQDPAVTNHVSGQSNKPISAPPHTLPVSKVIEELHTSGNEGLTAAEAKERLEVYGRNEFGEEQGVQPFRIIMGQLANAMTLILILAMAASLAIKSWIEGGVIAAVIVINVTVGATQEFKAAKTMDSLRSLSSPTASAVRGGETMVVPTVEIVPGDMVDLKTGDTVPADVRLIEAINFETDEALLTGESLPVRKEADSTFEEDTGPGDRLNVAYSSSTVTKGRARGIVFATGMFTEIGQIAAALRGKQSRRRPVKKKEDGTANIGRYGVAYILTVYDAILRFLGVTVGTPLQKKLSKFAILLFFVAVVCAIIVLAANSFSSKQEVIIYAVATGVSMIPASLIVVLTITMAAGTKRMVERHVIVRNLRSLEALGAVTNICSDKTGTLTQGKMVVRKAWLPGTGTYSVNIANSPFNPNQGDVFFAKKPPKDISDSEKDEIIDRENIIKDNETLIQFLNIASLANTATVRKAEGEEDVWHARGDPTEIAIQVFVSRFGWNRLDISGDGYSWKQISEFPFDSDVKKMSVIFEDTKAGQQWVFTKGAVERIIDSCPLIRFGDQEIPMTDEIKASILENLEALARLGLRVLALASRTGIRKVSSKDNDLDRAEFEQELIFRGLVGLYDPPRPESAHSVKLCHQAGIGVHMLTGDHPETARAIAKEVGILPSRTQEISADVAKAMVMTAREFDKLSNEEIDQLPLLPLVVARCAPSTKVRMIEALHRRKRFAAMTGDGVNDSPSLKQSDVGIAMGQSGSDVAKEASDIVLTDDNFASILNAVEEGRRMFDNIQKFVLHVLAQNIAQACTLLIALAFKDHTGLSVFPLSPVEIMWVILITSGFPDMGLGFQRAASDIMKRPPQNLKQGVFTPELMLDMLVYGLWMAALCLSSFVLVLYGFGDGEIGENCNSHHSEGCDTVFRARATCFTAMVWFSLFLAIEMMDLRRSFFRMSPKSEHYVTQWARDLWENRFLFWSIVAGVVSIFPILYIPGLNRVVFRHEGISWEWGIVFVETAVFFAGVEAWKLAKRIWFRRQAKKKSGGVKDLESRVFGRYYSIGRSDSDTDNPFMKSKIKDEN</sequence>
<dbReference type="PROSITE" id="PS00154">
    <property type="entry name" value="ATPASE_E1_E2"/>
    <property type="match status" value="1"/>
</dbReference>
<feature type="transmembrane region" description="Helical" evidence="23">
    <location>
        <begin position="868"/>
        <end position="895"/>
    </location>
</feature>
<feature type="region of interest" description="Disordered" evidence="22">
    <location>
        <begin position="1052"/>
        <end position="1071"/>
    </location>
</feature>
<keyword evidence="17" id="KW-0739">Sodium transport</keyword>
<dbReference type="InterPro" id="IPR001757">
    <property type="entry name" value="P_typ_ATPase"/>
</dbReference>
<evidence type="ECO:0000256" key="21">
    <source>
        <dbReference type="ARBA" id="ARBA00049499"/>
    </source>
</evidence>
<keyword evidence="13 23" id="KW-1133">Transmembrane helix</keyword>
<feature type="transmembrane region" description="Helical" evidence="23">
    <location>
        <begin position="790"/>
        <end position="811"/>
    </location>
</feature>
<evidence type="ECO:0000256" key="16">
    <source>
        <dbReference type="ARBA" id="ARBA00023136"/>
    </source>
</evidence>
<comment type="cofactor">
    <cofactor evidence="1">
        <name>Mg(2+)</name>
        <dbReference type="ChEBI" id="CHEBI:18420"/>
    </cofactor>
</comment>
<dbReference type="SFLD" id="SFLDS00003">
    <property type="entry name" value="Haloacid_Dehalogenase"/>
    <property type="match status" value="1"/>
</dbReference>
<dbReference type="InterPro" id="IPR036412">
    <property type="entry name" value="HAD-like_sf"/>
</dbReference>
<evidence type="ECO:0000256" key="10">
    <source>
        <dbReference type="ARBA" id="ARBA00022842"/>
    </source>
</evidence>
<dbReference type="SFLD" id="SFLDG00002">
    <property type="entry name" value="C1.7:_P-type_atpase_like"/>
    <property type="match status" value="1"/>
</dbReference>
<dbReference type="Pfam" id="PF00690">
    <property type="entry name" value="Cation_ATPase_N"/>
    <property type="match status" value="1"/>
</dbReference>
<dbReference type="FunFam" id="3.40.50.1000:FF:000047">
    <property type="entry name" value="Sodium P-type ATPase"/>
    <property type="match status" value="1"/>
</dbReference>
<feature type="transmembrane region" description="Helical" evidence="23">
    <location>
        <begin position="966"/>
        <end position="985"/>
    </location>
</feature>
<dbReference type="InterPro" id="IPR006414">
    <property type="entry name" value="P-type_ATPase_IID"/>
</dbReference>
<dbReference type="FunFam" id="3.40.50.1000:FF:000001">
    <property type="entry name" value="Phospholipid-transporting ATPase IC"/>
    <property type="match status" value="1"/>
</dbReference>
<organism evidence="25 26">
    <name type="scientific">Lomentospora prolificans</name>
    <dbReference type="NCBI Taxonomy" id="41688"/>
    <lineage>
        <taxon>Eukaryota</taxon>
        <taxon>Fungi</taxon>
        <taxon>Dikarya</taxon>
        <taxon>Ascomycota</taxon>
        <taxon>Pezizomycotina</taxon>
        <taxon>Sordariomycetes</taxon>
        <taxon>Hypocreomycetidae</taxon>
        <taxon>Microascales</taxon>
        <taxon>Microascaceae</taxon>
        <taxon>Lomentospora</taxon>
    </lineage>
</organism>
<feature type="transmembrane region" description="Helical" evidence="23">
    <location>
        <begin position="300"/>
        <end position="321"/>
    </location>
</feature>
<evidence type="ECO:0000256" key="7">
    <source>
        <dbReference type="ARBA" id="ARBA00022723"/>
    </source>
</evidence>
<keyword evidence="3" id="KW-0813">Transport</keyword>
<dbReference type="NCBIfam" id="TIGR01523">
    <property type="entry name" value="ATPase-IID_K-Na"/>
    <property type="match status" value="1"/>
</dbReference>
<evidence type="ECO:0000313" key="26">
    <source>
        <dbReference type="Proteomes" id="UP000233524"/>
    </source>
</evidence>
<feature type="transmembrane region" description="Helical" evidence="23">
    <location>
        <begin position="266"/>
        <end position="288"/>
    </location>
</feature>
<dbReference type="Proteomes" id="UP000233524">
    <property type="component" value="Unassembled WGS sequence"/>
</dbReference>
<dbReference type="Gene3D" id="3.40.1110.10">
    <property type="entry name" value="Calcium-transporting ATPase, cytoplasmic domain N"/>
    <property type="match status" value="1"/>
</dbReference>
<dbReference type="SUPFAM" id="SSF81653">
    <property type="entry name" value="Calcium ATPase, transduction domain A"/>
    <property type="match status" value="1"/>
</dbReference>
<keyword evidence="14" id="KW-0915">Sodium</keyword>
<keyword evidence="26" id="KW-1185">Reference proteome</keyword>
<dbReference type="OrthoDB" id="3352408at2759"/>
<feature type="transmembrane region" description="Helical" evidence="23">
    <location>
        <begin position="228"/>
        <end position="246"/>
    </location>
</feature>
<keyword evidence="6 23" id="KW-0812">Transmembrane</keyword>
<keyword evidence="7" id="KW-0479">Metal-binding</keyword>
<evidence type="ECO:0000256" key="9">
    <source>
        <dbReference type="ARBA" id="ARBA00022840"/>
    </source>
</evidence>
<evidence type="ECO:0000256" key="15">
    <source>
        <dbReference type="ARBA" id="ARBA00023065"/>
    </source>
</evidence>
<evidence type="ECO:0000313" key="25">
    <source>
        <dbReference type="EMBL" id="PKS05294.1"/>
    </source>
</evidence>
<dbReference type="GO" id="GO:0008554">
    <property type="term" value="F:P-type sodium transporter activity"/>
    <property type="evidence" value="ECO:0007669"/>
    <property type="project" value="UniProtKB-EC"/>
</dbReference>
<dbReference type="InterPro" id="IPR004014">
    <property type="entry name" value="ATPase_P-typ_cation-transptr_N"/>
</dbReference>
<feature type="transmembrane region" description="Helical" evidence="23">
    <location>
        <begin position="78"/>
        <end position="96"/>
    </location>
</feature>
<evidence type="ECO:0000256" key="6">
    <source>
        <dbReference type="ARBA" id="ARBA00022692"/>
    </source>
</evidence>
<dbReference type="PRINTS" id="PR00119">
    <property type="entry name" value="CATATPASE"/>
</dbReference>
<dbReference type="SMART" id="SM00831">
    <property type="entry name" value="Cation_ATPase_N"/>
    <property type="match status" value="1"/>
</dbReference>
<evidence type="ECO:0000256" key="13">
    <source>
        <dbReference type="ARBA" id="ARBA00022989"/>
    </source>
</evidence>
<dbReference type="STRING" id="41688.A0A2N3MYN7"/>
<evidence type="ECO:0000256" key="17">
    <source>
        <dbReference type="ARBA" id="ARBA00023201"/>
    </source>
</evidence>
<dbReference type="EC" id="7.2.2.3" evidence="19"/>
<dbReference type="EMBL" id="NLAX01001623">
    <property type="protein sequence ID" value="PKS05294.1"/>
    <property type="molecule type" value="Genomic_DNA"/>
</dbReference>
<evidence type="ECO:0000256" key="12">
    <source>
        <dbReference type="ARBA" id="ARBA00022967"/>
    </source>
</evidence>
<feature type="transmembrane region" description="Helical" evidence="23">
    <location>
        <begin position="915"/>
        <end position="937"/>
    </location>
</feature>
<keyword evidence="12" id="KW-1278">Translocase</keyword>
<dbReference type="SUPFAM" id="SSF81665">
    <property type="entry name" value="Calcium ATPase, transmembrane domain M"/>
    <property type="match status" value="1"/>
</dbReference>
<dbReference type="VEuPathDB" id="FungiDB:jhhlp_008666"/>
<evidence type="ECO:0000256" key="1">
    <source>
        <dbReference type="ARBA" id="ARBA00001946"/>
    </source>
</evidence>
<dbReference type="InterPro" id="IPR044492">
    <property type="entry name" value="P_typ_ATPase_HD_dom"/>
</dbReference>
<feature type="domain" description="Cation-transporting P-type ATPase N-terminal" evidence="24">
    <location>
        <begin position="24"/>
        <end position="98"/>
    </location>
</feature>
<dbReference type="NCBIfam" id="TIGR01494">
    <property type="entry name" value="ATPase_P-type"/>
    <property type="match status" value="2"/>
</dbReference>
<dbReference type="SFLD" id="SFLDF00027">
    <property type="entry name" value="p-type_atpase"/>
    <property type="match status" value="1"/>
</dbReference>
<name>A0A2N3MYN7_9PEZI</name>
<comment type="similarity">
    <text evidence="18">Belongs to the cation transport ATPase (P-type) (TC 3.A.3) family. Type IID subfamily.</text>
</comment>
<keyword evidence="5" id="KW-0633">Potassium transport</keyword>
<keyword evidence="15" id="KW-0406">Ion transport</keyword>
<dbReference type="InterPro" id="IPR059000">
    <property type="entry name" value="ATPase_P-type_domA"/>
</dbReference>
<dbReference type="GO" id="GO:0005524">
    <property type="term" value="F:ATP binding"/>
    <property type="evidence" value="ECO:0007669"/>
    <property type="project" value="UniProtKB-KW"/>
</dbReference>
<reference evidence="25 26" key="1">
    <citation type="journal article" date="2017" name="G3 (Bethesda)">
        <title>First Draft Genome Sequence of the Pathogenic Fungus Lomentospora prolificans (Formerly Scedosporium prolificans).</title>
        <authorList>
            <person name="Luo R."/>
            <person name="Zimin A."/>
            <person name="Workman R."/>
            <person name="Fan Y."/>
            <person name="Pertea G."/>
            <person name="Grossman N."/>
            <person name="Wear M.P."/>
            <person name="Jia B."/>
            <person name="Miller H."/>
            <person name="Casadevall A."/>
            <person name="Timp W."/>
            <person name="Zhang S.X."/>
            <person name="Salzberg S.L."/>
        </authorList>
    </citation>
    <scope>NUCLEOTIDE SEQUENCE [LARGE SCALE GENOMIC DNA]</scope>
    <source>
        <strain evidence="25 26">JHH-5317</strain>
    </source>
</reference>
<evidence type="ECO:0000259" key="24">
    <source>
        <dbReference type="SMART" id="SM00831"/>
    </source>
</evidence>
<evidence type="ECO:0000256" key="3">
    <source>
        <dbReference type="ARBA" id="ARBA00022448"/>
    </source>
</evidence>
<evidence type="ECO:0000256" key="4">
    <source>
        <dbReference type="ARBA" id="ARBA00022475"/>
    </source>
</evidence>
<dbReference type="InterPro" id="IPR023298">
    <property type="entry name" value="ATPase_P-typ_TM_dom_sf"/>
</dbReference>
<comment type="caution">
    <text evidence="25">The sequence shown here is derived from an EMBL/GenBank/DDBJ whole genome shotgun (WGS) entry which is preliminary data.</text>
</comment>
<evidence type="ECO:0000256" key="23">
    <source>
        <dbReference type="SAM" id="Phobius"/>
    </source>
</evidence>
<keyword evidence="16 23" id="KW-0472">Membrane</keyword>
<evidence type="ECO:0000256" key="11">
    <source>
        <dbReference type="ARBA" id="ARBA00022958"/>
    </source>
</evidence>
<dbReference type="CDD" id="cd02086">
    <property type="entry name" value="P-type_ATPase_Na_ENA"/>
    <property type="match status" value="1"/>
</dbReference>
<feature type="transmembrane region" description="Helical" evidence="23">
    <location>
        <begin position="827"/>
        <end position="847"/>
    </location>
</feature>
<proteinExistence type="inferred from homology"/>
<dbReference type="InterPro" id="IPR023299">
    <property type="entry name" value="ATPase_P-typ_cyto_dom_N"/>
</dbReference>
<protein>
    <recommendedName>
        <fullName evidence="19">P-type Na(+) transporter</fullName>
        <ecNumber evidence="19">7.2.2.3</ecNumber>
    </recommendedName>
</protein>
<keyword evidence="4" id="KW-1003">Cell membrane</keyword>
<dbReference type="Pfam" id="PF00122">
    <property type="entry name" value="E1-E2_ATPase"/>
    <property type="match status" value="1"/>
</dbReference>
<dbReference type="FunCoup" id="A0A2N3MYN7">
    <property type="interactions" value="33"/>
</dbReference>
<dbReference type="FunFam" id="1.20.1110.10:FF:000015">
    <property type="entry name" value="Sodium ion P-type ATPase"/>
    <property type="match status" value="1"/>
</dbReference>
<dbReference type="PANTHER" id="PTHR42861">
    <property type="entry name" value="CALCIUM-TRANSPORTING ATPASE"/>
    <property type="match status" value="1"/>
</dbReference>
<dbReference type="InterPro" id="IPR018303">
    <property type="entry name" value="ATPase_P-typ_P_site"/>
</dbReference>
<evidence type="ECO:0000256" key="5">
    <source>
        <dbReference type="ARBA" id="ARBA00022538"/>
    </source>
</evidence>
<dbReference type="FunFam" id="3.40.1110.10:FF:000039">
    <property type="entry name" value="Sodium P-type ATPase"/>
    <property type="match status" value="1"/>
</dbReference>
<dbReference type="GO" id="GO:0006813">
    <property type="term" value="P:potassium ion transport"/>
    <property type="evidence" value="ECO:0007669"/>
    <property type="project" value="UniProtKB-KW"/>
</dbReference>
<accession>A0A2N3MYN7</accession>
<feature type="transmembrane region" description="Helical" evidence="23">
    <location>
        <begin position="997"/>
        <end position="1018"/>
    </location>
</feature>
<dbReference type="GO" id="GO:0005886">
    <property type="term" value="C:plasma membrane"/>
    <property type="evidence" value="ECO:0007669"/>
    <property type="project" value="UniProtKB-SubCell"/>
</dbReference>
<dbReference type="InterPro" id="IPR008250">
    <property type="entry name" value="ATPase_P-typ_transduc_dom_A_sf"/>
</dbReference>
<dbReference type="GO" id="GO:0046872">
    <property type="term" value="F:metal ion binding"/>
    <property type="evidence" value="ECO:0007669"/>
    <property type="project" value="UniProtKB-KW"/>
</dbReference>
<keyword evidence="8" id="KW-0547">Nucleotide-binding</keyword>
<dbReference type="Gene3D" id="2.70.150.10">
    <property type="entry name" value="Calcium-transporting ATPase, cytoplasmic transduction domain A"/>
    <property type="match status" value="1"/>
</dbReference>
<keyword evidence="9" id="KW-0067">ATP-binding</keyword>
<keyword evidence="11" id="KW-0630">Potassium</keyword>
<comment type="catalytic activity">
    <reaction evidence="21">
        <text>Na(+)(in) + ATP + H2O = Na(+)(out) + ADP + phosphate + H(+)</text>
        <dbReference type="Rhea" id="RHEA:14633"/>
        <dbReference type="ChEBI" id="CHEBI:15377"/>
        <dbReference type="ChEBI" id="CHEBI:15378"/>
        <dbReference type="ChEBI" id="CHEBI:29101"/>
        <dbReference type="ChEBI" id="CHEBI:30616"/>
        <dbReference type="ChEBI" id="CHEBI:43474"/>
        <dbReference type="ChEBI" id="CHEBI:456216"/>
        <dbReference type="EC" id="7.2.2.3"/>
    </reaction>
    <physiologicalReaction direction="left-to-right" evidence="21">
        <dbReference type="Rhea" id="RHEA:14634"/>
    </physiologicalReaction>
</comment>
<evidence type="ECO:0000256" key="20">
    <source>
        <dbReference type="ARBA" id="ARBA00048599"/>
    </source>
</evidence>
<keyword evidence="10" id="KW-0460">Magnesium</keyword>
<dbReference type="InterPro" id="IPR006068">
    <property type="entry name" value="ATPase_P-typ_cation-transptr_C"/>
</dbReference>